<dbReference type="EMBL" id="LVXG01000023">
    <property type="protein sequence ID" value="OQP47492.1"/>
    <property type="molecule type" value="Genomic_DNA"/>
</dbReference>
<dbReference type="PANTHER" id="PTHR42852:SF17">
    <property type="entry name" value="THIOREDOXIN-LIKE PROTEIN HI_1115"/>
    <property type="match status" value="1"/>
</dbReference>
<organism evidence="3 4">
    <name type="scientific">Niastella yeongjuensis</name>
    <dbReference type="NCBI Taxonomy" id="354355"/>
    <lineage>
        <taxon>Bacteria</taxon>
        <taxon>Pseudomonadati</taxon>
        <taxon>Bacteroidota</taxon>
        <taxon>Chitinophagia</taxon>
        <taxon>Chitinophagales</taxon>
        <taxon>Chitinophagaceae</taxon>
        <taxon>Niastella</taxon>
    </lineage>
</organism>
<accession>A0A1V9EN79</accession>
<dbReference type="PANTHER" id="PTHR42852">
    <property type="entry name" value="THIOL:DISULFIDE INTERCHANGE PROTEIN DSBE"/>
    <property type="match status" value="1"/>
</dbReference>
<dbReference type="STRING" id="354355.SAMN05660816_01698"/>
<evidence type="ECO:0000313" key="3">
    <source>
        <dbReference type="EMBL" id="OQP47492.1"/>
    </source>
</evidence>
<keyword evidence="1" id="KW-0676">Redox-active center</keyword>
<dbReference type="InterPro" id="IPR036249">
    <property type="entry name" value="Thioredoxin-like_sf"/>
</dbReference>
<dbReference type="InterPro" id="IPR050553">
    <property type="entry name" value="Thioredoxin_ResA/DsbE_sf"/>
</dbReference>
<dbReference type="PROSITE" id="PS00194">
    <property type="entry name" value="THIOREDOXIN_1"/>
    <property type="match status" value="1"/>
</dbReference>
<gene>
    <name evidence="3" type="ORF">A4H97_08355</name>
</gene>
<dbReference type="OrthoDB" id="6399635at2"/>
<evidence type="ECO:0000256" key="1">
    <source>
        <dbReference type="ARBA" id="ARBA00023284"/>
    </source>
</evidence>
<dbReference type="InterPro" id="IPR017937">
    <property type="entry name" value="Thioredoxin_CS"/>
</dbReference>
<evidence type="ECO:0000313" key="4">
    <source>
        <dbReference type="Proteomes" id="UP000192610"/>
    </source>
</evidence>
<dbReference type="AlphaFoldDB" id="A0A1V9EN79"/>
<dbReference type="Proteomes" id="UP000192610">
    <property type="component" value="Unassembled WGS sequence"/>
</dbReference>
<dbReference type="GO" id="GO:0016209">
    <property type="term" value="F:antioxidant activity"/>
    <property type="evidence" value="ECO:0007669"/>
    <property type="project" value="InterPro"/>
</dbReference>
<keyword evidence="4" id="KW-1185">Reference proteome</keyword>
<dbReference type="InterPro" id="IPR000866">
    <property type="entry name" value="AhpC/TSA"/>
</dbReference>
<dbReference type="PROSITE" id="PS51352">
    <property type="entry name" value="THIOREDOXIN_2"/>
    <property type="match status" value="1"/>
</dbReference>
<evidence type="ECO:0000259" key="2">
    <source>
        <dbReference type="PROSITE" id="PS51352"/>
    </source>
</evidence>
<sequence length="376" mass="43165">MNLKGIPMLVTVLIATQSNAQKIQLKGKITDCDTMLVVFQGPEKSDTLITNNGEFSISRKAAYPELSYVYLAKNKQSIEAYKNGDYSNLNNRDFARKQLFLDPGITSIQCTFAKFEKAPVERLPGASQNLYDDFQARYTPLFKMARVLIDTSYKVGTEQEKQLCRNLYNRLLRIENQVAEKFILENTSNLVGAYVLYDHYKTDNYALLDSIYNLFDSRLSASYYLKSIKDKILALKRVTPGAPIPAFMATDMNGKTIKPENYKGRYVVLDFWFTGCPPCLKGFPKMKAYADKYKDKMELISVSCKDEDSVWRRYITNNNLTWTHILDTRVSNNLAVLFNIETYPTKFIIDPQGKLVKICTGETEEFYNTIDELLKK</sequence>
<comment type="caution">
    <text evidence="3">The sequence shown here is derived from an EMBL/GenBank/DDBJ whole genome shotgun (WGS) entry which is preliminary data.</text>
</comment>
<dbReference type="CDD" id="cd02966">
    <property type="entry name" value="TlpA_like_family"/>
    <property type="match status" value="1"/>
</dbReference>
<protein>
    <recommendedName>
        <fullName evidence="2">Thioredoxin domain-containing protein</fullName>
    </recommendedName>
</protein>
<name>A0A1V9EN79_9BACT</name>
<dbReference type="Gene3D" id="3.40.30.10">
    <property type="entry name" value="Glutaredoxin"/>
    <property type="match status" value="1"/>
</dbReference>
<feature type="domain" description="Thioredoxin" evidence="2">
    <location>
        <begin position="238"/>
        <end position="375"/>
    </location>
</feature>
<dbReference type="InterPro" id="IPR013766">
    <property type="entry name" value="Thioredoxin_domain"/>
</dbReference>
<dbReference type="RefSeq" id="WP_081201743.1">
    <property type="nucleotide sequence ID" value="NZ_FOCZ01000002.1"/>
</dbReference>
<reference evidence="4" key="1">
    <citation type="submission" date="2016-04" db="EMBL/GenBank/DDBJ databases">
        <authorList>
            <person name="Chen L."/>
            <person name="Zhuang W."/>
            <person name="Wang G."/>
        </authorList>
    </citation>
    <scope>NUCLEOTIDE SEQUENCE [LARGE SCALE GENOMIC DNA]</scope>
    <source>
        <strain evidence="4">17621</strain>
    </source>
</reference>
<proteinExistence type="predicted"/>
<dbReference type="Pfam" id="PF00578">
    <property type="entry name" value="AhpC-TSA"/>
    <property type="match status" value="1"/>
</dbReference>
<dbReference type="GO" id="GO:0016491">
    <property type="term" value="F:oxidoreductase activity"/>
    <property type="evidence" value="ECO:0007669"/>
    <property type="project" value="InterPro"/>
</dbReference>
<dbReference type="SUPFAM" id="SSF52833">
    <property type="entry name" value="Thioredoxin-like"/>
    <property type="match status" value="1"/>
</dbReference>